<dbReference type="AlphaFoldDB" id="A0A162MGX1"/>
<keyword evidence="2" id="KW-1185">Reference proteome</keyword>
<evidence type="ECO:0000313" key="1">
    <source>
        <dbReference type="EMBL" id="OAA55880.1"/>
    </source>
</evidence>
<name>A0A162MGX1_9HYPO</name>
<dbReference type="EMBL" id="AZHD01000018">
    <property type="protein sequence ID" value="OAA55880.1"/>
    <property type="molecule type" value="Genomic_DNA"/>
</dbReference>
<protein>
    <submittedName>
        <fullName evidence="1">Uncharacterized protein</fullName>
    </submittedName>
</protein>
<reference evidence="1 2" key="1">
    <citation type="journal article" date="2016" name="Genome Biol. Evol.">
        <title>Divergent and convergent evolution of fungal pathogenicity.</title>
        <authorList>
            <person name="Shang Y."/>
            <person name="Xiao G."/>
            <person name="Zheng P."/>
            <person name="Cen K."/>
            <person name="Zhan S."/>
            <person name="Wang C."/>
        </authorList>
    </citation>
    <scope>NUCLEOTIDE SEQUENCE [LARGE SCALE GENOMIC DNA]</scope>
    <source>
        <strain evidence="1 2">RCEF 264</strain>
    </source>
</reference>
<gene>
    <name evidence="1" type="ORF">SPI_08087</name>
</gene>
<accession>A0A162MGX1</accession>
<organism evidence="1 2">
    <name type="scientific">Niveomyces insectorum RCEF 264</name>
    <dbReference type="NCBI Taxonomy" id="1081102"/>
    <lineage>
        <taxon>Eukaryota</taxon>
        <taxon>Fungi</taxon>
        <taxon>Dikarya</taxon>
        <taxon>Ascomycota</taxon>
        <taxon>Pezizomycotina</taxon>
        <taxon>Sordariomycetes</taxon>
        <taxon>Hypocreomycetidae</taxon>
        <taxon>Hypocreales</taxon>
        <taxon>Cordycipitaceae</taxon>
        <taxon>Niveomyces</taxon>
    </lineage>
</organism>
<sequence length="201" mass="21914">MLASGGRDFRLTLWKDPLGSAASHSFHAGDTALQQRSCGMVLWLGPQPILQQVGKMVLSGHQAETIERRLGAILECHPDSTAIAVLDADTFAVALREEVKLLGISDDWSVGSKHAITLGLKPIVQFPAITKASERWDHHKVTASGNLLILAGQNGQPTFVTLHPPSETVLIRYKEDADRTWSPSALCDEHPPRLEKQIMTG</sequence>
<comment type="caution">
    <text evidence="1">The sequence shown here is derived from an EMBL/GenBank/DDBJ whole genome shotgun (WGS) entry which is preliminary data.</text>
</comment>
<proteinExistence type="predicted"/>
<evidence type="ECO:0000313" key="2">
    <source>
        <dbReference type="Proteomes" id="UP000076874"/>
    </source>
</evidence>
<dbReference type="Proteomes" id="UP000076874">
    <property type="component" value="Unassembled WGS sequence"/>
</dbReference>